<evidence type="ECO:0000313" key="1">
    <source>
        <dbReference type="Proteomes" id="UP000095286"/>
    </source>
</evidence>
<protein>
    <submittedName>
        <fullName evidence="2">Aromatic-L-amino-acid decarboxylase</fullName>
    </submittedName>
</protein>
<name>A0AC35UF40_9BILA</name>
<proteinExistence type="predicted"/>
<dbReference type="Proteomes" id="UP000095286">
    <property type="component" value="Unplaced"/>
</dbReference>
<accession>A0AC35UF40</accession>
<reference evidence="2" key="1">
    <citation type="submission" date="2016-11" db="UniProtKB">
        <authorList>
            <consortium name="WormBaseParasite"/>
        </authorList>
    </citation>
    <scope>IDENTIFICATION</scope>
    <source>
        <strain evidence="2">KR3021</strain>
    </source>
</reference>
<evidence type="ECO:0000313" key="2">
    <source>
        <dbReference type="WBParaSite" id="RSKR_0001066000.1"/>
    </source>
</evidence>
<dbReference type="WBParaSite" id="RSKR_0001066000.1">
    <property type="protein sequence ID" value="RSKR_0001066000.1"/>
    <property type="gene ID" value="RSKR_0001066000"/>
</dbReference>
<organism evidence="1 2">
    <name type="scientific">Rhabditophanes sp. KR3021</name>
    <dbReference type="NCBI Taxonomy" id="114890"/>
    <lineage>
        <taxon>Eukaryota</taxon>
        <taxon>Metazoa</taxon>
        <taxon>Ecdysozoa</taxon>
        <taxon>Nematoda</taxon>
        <taxon>Chromadorea</taxon>
        <taxon>Rhabditida</taxon>
        <taxon>Tylenchina</taxon>
        <taxon>Panagrolaimomorpha</taxon>
        <taxon>Strongyloidoidea</taxon>
        <taxon>Alloionematidae</taxon>
        <taxon>Rhabditophanes</taxon>
    </lineage>
</organism>
<sequence>MDSAALRRDSPKFVAAITNYFNNFNQDKTISRNVATQYSDVDPVLKEFIEKYFYHPTMKAPKPEKSLEQIKSSNFLAFVNSLYDLWQQKDVSLDLQTILTQWKCYQVESGLDDNGNTNHENYNDYTVPDLINTFSRPTGISYAACAAEILISGLCATGFSWNSSPSVTESELLMADWVAISVGIPKDYLNQAEDKAGNGSFQYTLHDATLLLVLCARARISRKFGNEQVAQTVLPKDKIKQPKIIGKLSTDKTADFYSVFKFNEATVFPKLIAYAFDEPIISLNKIFLAAGVKHKFVCHGRKRIFEPSYYGELLEKLIGEDLKNKQIPFMVLYSMTQEIAYEAEIVACLSKICRRYDIWFHVNITDKVRYLLSEDKSTFTNGIKGADSIVASVDEMLLMNEPCTGVWIKNYAESEEAMSISATYLRHSKQGSIVDLRHLSVGFSKRYRGIKIWMSMNTYGVKGLADYHKYKNYANPPVKLINPFDDSENTIQHAFDYVASYWDTVDSDKPMTASPAKTIFRMLPNSPPSQGNSSVEIYTVLEIIRPHTAHWLHKYFVAYFPCSTNYACVMGDVLASALGNETNPDLKDLERTCVEMIGQEMALPSVFWQRTNDVDHRRWFNGTASEGTFKACLMAREKVIKRFQYLYFNINNKKKVRRLNAMDTSLIPYLSKWNKSNDPNCTFLFKYMVAYTSSQAHSSVEKSYLLSGVKLRKISVFYNEKFKNYSPHKDAIKKATKYDRHLGLIPFIVTLVIGATSSCGVDWADIHAIPAKKEGLWVHCDAAYLGGFFFLPECQKFHNGFENVDSFVINLHKNGGFSYDIAMFFLHEKHRFDKELNTLGGIPRENRAIKAWFLMNTFGIDGIRGIQRNQMRCAVLFEDLIVEDPLYEVVASAIAGLICFKVKGVSAKHNENIFNAINNDMRIHITESHTESIHYIRFSANSFTMKTEDVIYMFGVIKEITEQYLSKNDLLQN</sequence>